<accession>A0A645JC71</accession>
<dbReference type="EMBL" id="VSSQ01137693">
    <property type="protein sequence ID" value="MPN61288.1"/>
    <property type="molecule type" value="Genomic_DNA"/>
</dbReference>
<evidence type="ECO:0000313" key="1">
    <source>
        <dbReference type="EMBL" id="MPN61288.1"/>
    </source>
</evidence>
<gene>
    <name evidence="1" type="ORF">SDC9_209023</name>
</gene>
<organism evidence="1">
    <name type="scientific">bioreactor metagenome</name>
    <dbReference type="NCBI Taxonomy" id="1076179"/>
    <lineage>
        <taxon>unclassified sequences</taxon>
        <taxon>metagenomes</taxon>
        <taxon>ecological metagenomes</taxon>
    </lineage>
</organism>
<name>A0A645JC71_9ZZZZ</name>
<reference evidence="1" key="1">
    <citation type="submission" date="2019-08" db="EMBL/GenBank/DDBJ databases">
        <authorList>
            <person name="Kucharzyk K."/>
            <person name="Murdoch R.W."/>
            <person name="Higgins S."/>
            <person name="Loffler F."/>
        </authorList>
    </citation>
    <scope>NUCLEOTIDE SEQUENCE</scope>
</reference>
<sequence length="158" mass="18053">MIDFGQRFLKVDRIRILLHSSGRSGFCCCGGNAFVDLDQRLDQVGRQEGFVDDVVESGRYDIAACRHKKGTFAGDTLFERPEDLFAVQRVVDNEQIVFASGHFVKGCGDTQIVFRFLRAQRHQFLDYRVVVKKQNSHNLYGPFSLALVLPKAKWYDCN</sequence>
<proteinExistence type="predicted"/>
<protein>
    <submittedName>
        <fullName evidence="1">Uncharacterized protein</fullName>
    </submittedName>
</protein>
<dbReference type="AlphaFoldDB" id="A0A645JC71"/>
<comment type="caution">
    <text evidence="1">The sequence shown here is derived from an EMBL/GenBank/DDBJ whole genome shotgun (WGS) entry which is preliminary data.</text>
</comment>